<dbReference type="Gene3D" id="2.40.128.20">
    <property type="match status" value="1"/>
</dbReference>
<dbReference type="GO" id="GO:0006950">
    <property type="term" value="P:response to stress"/>
    <property type="evidence" value="ECO:0007669"/>
    <property type="project" value="UniProtKB-ARBA"/>
</dbReference>
<gene>
    <name evidence="15" type="ORF">EB241_11870</name>
</gene>
<feature type="signal peptide" evidence="12">
    <location>
        <begin position="1"/>
        <end position="20"/>
    </location>
</feature>
<dbReference type="EMBL" id="RHHM01000008">
    <property type="protein sequence ID" value="RQM37975.1"/>
    <property type="molecule type" value="Genomic_DNA"/>
</dbReference>
<comment type="subunit">
    <text evidence="3 12">Homodimer.</text>
</comment>
<keyword evidence="8 12" id="KW-0998">Cell outer membrane</keyword>
<dbReference type="InterPro" id="IPR012674">
    <property type="entry name" value="Calycin"/>
</dbReference>
<evidence type="ECO:0000256" key="6">
    <source>
        <dbReference type="ARBA" id="ARBA00023136"/>
    </source>
</evidence>
<keyword evidence="5 12" id="KW-0446">Lipid-binding</keyword>
<organism evidence="15 16">
    <name type="scientific">Erwinia psidii</name>
    <dbReference type="NCBI Taxonomy" id="69224"/>
    <lineage>
        <taxon>Bacteria</taxon>
        <taxon>Pseudomonadati</taxon>
        <taxon>Pseudomonadota</taxon>
        <taxon>Gammaproteobacteria</taxon>
        <taxon>Enterobacterales</taxon>
        <taxon>Erwiniaceae</taxon>
        <taxon>Erwinia</taxon>
    </lineage>
</organism>
<dbReference type="PRINTS" id="PR01171">
    <property type="entry name" value="BCTLIPOCALIN"/>
</dbReference>
<evidence type="ECO:0000256" key="3">
    <source>
        <dbReference type="ARBA" id="ARBA00011738"/>
    </source>
</evidence>
<evidence type="ECO:0000313" key="15">
    <source>
        <dbReference type="EMBL" id="RQM37975.1"/>
    </source>
</evidence>
<evidence type="ECO:0000256" key="9">
    <source>
        <dbReference type="ARBA" id="ARBA00023288"/>
    </source>
</evidence>
<keyword evidence="16" id="KW-1185">Reference proteome</keyword>
<dbReference type="InterPro" id="IPR047202">
    <property type="entry name" value="Lipocalin_Blc-like_dom"/>
</dbReference>
<evidence type="ECO:0000256" key="2">
    <source>
        <dbReference type="ARBA" id="ARBA00006889"/>
    </source>
</evidence>
<keyword evidence="9 12" id="KW-0449">Lipoprotein</keyword>
<comment type="function">
    <text evidence="10 12">Involved in the storage or transport of lipids necessary for membrane maintenance under stressful conditions. Displays a binding preference for lysophospholipids.</text>
</comment>
<dbReference type="PIRSF" id="PIRSF036893">
    <property type="entry name" value="Lipocalin_ApoD"/>
    <property type="match status" value="1"/>
</dbReference>
<dbReference type="PANTHER" id="PTHR10612">
    <property type="entry name" value="APOLIPOPROTEIN D"/>
    <property type="match status" value="1"/>
</dbReference>
<keyword evidence="6 12" id="KW-0472">Membrane</keyword>
<dbReference type="PROSITE" id="PS51257">
    <property type="entry name" value="PROKAR_LIPOPROTEIN"/>
    <property type="match status" value="1"/>
</dbReference>
<dbReference type="RefSeq" id="WP_124233328.1">
    <property type="nucleotide sequence ID" value="NZ_RHHM01000008.1"/>
</dbReference>
<protein>
    <recommendedName>
        <fullName evidence="11 12">Outer membrane lipoprotein Blc</fullName>
    </recommendedName>
</protein>
<dbReference type="OrthoDB" id="9793905at2"/>
<evidence type="ECO:0000313" key="16">
    <source>
        <dbReference type="Proteomes" id="UP000279457"/>
    </source>
</evidence>
<dbReference type="SUPFAM" id="SSF50814">
    <property type="entry name" value="Lipocalins"/>
    <property type="match status" value="1"/>
</dbReference>
<sequence length="175" mass="19489">MSLWKMLAAGAGALLSVACSTTTPPEGVTPIEGFNADLYLGSWYEIARLDHSFERGLEQVTATYSKREDGGLNVVNRGYNIKKQRWQESVGKAYFTASPSRASLKVSFFGPFYGGYNVIALDKDYQHALVCGPNRNYLWILSRSPQLADRTREALLTQARQAGFDVTKLIWVAQK</sequence>
<name>A0A3N6UYP8_9GAMM</name>
<dbReference type="Pfam" id="PF08212">
    <property type="entry name" value="Lipocalin_2"/>
    <property type="match status" value="1"/>
</dbReference>
<feature type="chain" id="PRO_5017856555" description="Outer membrane lipoprotein Blc" evidence="12">
    <location>
        <begin position="21"/>
        <end position="175"/>
    </location>
</feature>
<evidence type="ECO:0000256" key="5">
    <source>
        <dbReference type="ARBA" id="ARBA00023121"/>
    </source>
</evidence>
<dbReference type="NCBIfam" id="NF007786">
    <property type="entry name" value="PRK10477.1"/>
    <property type="match status" value="1"/>
</dbReference>
<evidence type="ECO:0000256" key="1">
    <source>
        <dbReference type="ARBA" id="ARBA00004459"/>
    </source>
</evidence>
<dbReference type="InterPro" id="IPR022271">
    <property type="entry name" value="Lipocalin_ApoD"/>
</dbReference>
<comment type="subcellular location">
    <subcellularLocation>
        <location evidence="1">Cell outer membrane</location>
        <topology evidence="1">Lipid-anchor</topology>
    </subcellularLocation>
</comment>
<dbReference type="InterPro" id="IPR000566">
    <property type="entry name" value="Lipocln_cytosolic_FA-bd_dom"/>
</dbReference>
<keyword evidence="7 13" id="KW-0564">Palmitate</keyword>
<evidence type="ECO:0000256" key="13">
    <source>
        <dbReference type="PIRSR" id="PIRSR036893-52"/>
    </source>
</evidence>
<dbReference type="GO" id="GO:0008289">
    <property type="term" value="F:lipid binding"/>
    <property type="evidence" value="ECO:0007669"/>
    <property type="project" value="UniProtKB-UniRule"/>
</dbReference>
<comment type="similarity">
    <text evidence="2 12">Belongs to the calycin superfamily. Lipocalin family.</text>
</comment>
<keyword evidence="4 12" id="KW-0732">Signal</keyword>
<evidence type="ECO:0000256" key="10">
    <source>
        <dbReference type="ARBA" id="ARBA00057024"/>
    </source>
</evidence>
<evidence type="ECO:0000256" key="7">
    <source>
        <dbReference type="ARBA" id="ARBA00023139"/>
    </source>
</evidence>
<dbReference type="CDD" id="cd19438">
    <property type="entry name" value="lipocalin_Blc-like"/>
    <property type="match status" value="1"/>
</dbReference>
<evidence type="ECO:0000256" key="12">
    <source>
        <dbReference type="PIRNR" id="PIRNR036893"/>
    </source>
</evidence>
<feature type="lipid moiety-binding region" description="S-diacylglycerol cysteine" evidence="13">
    <location>
        <position position="19"/>
    </location>
</feature>
<dbReference type="InterPro" id="IPR002446">
    <property type="entry name" value="Lipocalin_bac"/>
</dbReference>
<comment type="caution">
    <text evidence="15">The sequence shown here is derived from an EMBL/GenBank/DDBJ whole genome shotgun (WGS) entry which is preliminary data.</text>
</comment>
<dbReference type="AlphaFoldDB" id="A0A3N6UYP8"/>
<evidence type="ECO:0000259" key="14">
    <source>
        <dbReference type="Pfam" id="PF08212"/>
    </source>
</evidence>
<dbReference type="PANTHER" id="PTHR10612:SF34">
    <property type="entry name" value="APOLIPOPROTEIN D"/>
    <property type="match status" value="1"/>
</dbReference>
<dbReference type="GO" id="GO:0009279">
    <property type="term" value="C:cell outer membrane"/>
    <property type="evidence" value="ECO:0007669"/>
    <property type="project" value="UniProtKB-SubCell"/>
</dbReference>
<evidence type="ECO:0000256" key="4">
    <source>
        <dbReference type="ARBA" id="ARBA00022729"/>
    </source>
</evidence>
<evidence type="ECO:0000256" key="11">
    <source>
        <dbReference type="ARBA" id="ARBA00071217"/>
    </source>
</evidence>
<proteinExistence type="inferred from homology"/>
<dbReference type="Proteomes" id="UP000279457">
    <property type="component" value="Unassembled WGS sequence"/>
</dbReference>
<accession>A0A3N6UYP8</accession>
<evidence type="ECO:0000256" key="8">
    <source>
        <dbReference type="ARBA" id="ARBA00023237"/>
    </source>
</evidence>
<dbReference type="FunFam" id="2.40.128.20:FF:000002">
    <property type="entry name" value="Outer membrane lipoprotein Blc"/>
    <property type="match status" value="1"/>
</dbReference>
<feature type="domain" description="Lipocalin/cytosolic fatty-acid binding" evidence="14">
    <location>
        <begin position="36"/>
        <end position="174"/>
    </location>
</feature>
<reference evidence="15 16" key="1">
    <citation type="submission" date="2018-10" db="EMBL/GenBank/DDBJ databases">
        <title>Draft genome sequence for the type isolate of Erwinia psidii, agent causal of bacterial blight in guava (Psidium guajava) and wilt and die-back of Eucalyptus spp.</title>
        <authorList>
            <person name="Hermenegildo P.S."/>
            <person name="Santos S.A."/>
            <person name="Guimaraes L.M.S."/>
            <person name="Vidigal P.M.P."/>
            <person name="Pereira I.C."/>
            <person name="Badel J.L."/>
            <person name="Alfenas-Zerbini P."/>
            <person name="Ferreira M.A.S.V."/>
            <person name="Alfenas A.C."/>
        </authorList>
    </citation>
    <scope>NUCLEOTIDE SEQUENCE [LARGE SCALE GENOMIC DNA]</scope>
    <source>
        <strain evidence="15 16">IBSBF 435</strain>
    </source>
</reference>